<reference evidence="9" key="1">
    <citation type="journal article" date="2014" name="Front. Microbiol.">
        <title>High frequency of phylogenetically diverse reductive dehalogenase-homologous genes in deep subseafloor sedimentary metagenomes.</title>
        <authorList>
            <person name="Kawai M."/>
            <person name="Futagami T."/>
            <person name="Toyoda A."/>
            <person name="Takaki Y."/>
            <person name="Nishi S."/>
            <person name="Hori S."/>
            <person name="Arai W."/>
            <person name="Tsubouchi T."/>
            <person name="Morono Y."/>
            <person name="Uchiyama I."/>
            <person name="Ito T."/>
            <person name="Fujiyama A."/>
            <person name="Inagaki F."/>
            <person name="Takami H."/>
        </authorList>
    </citation>
    <scope>NUCLEOTIDE SEQUENCE</scope>
    <source>
        <strain evidence="9">Expedition CK06-06</strain>
    </source>
</reference>
<feature type="non-terminal residue" evidence="9">
    <location>
        <position position="1"/>
    </location>
</feature>
<dbReference type="InterPro" id="IPR010656">
    <property type="entry name" value="DctM"/>
</dbReference>
<evidence type="ECO:0000256" key="1">
    <source>
        <dbReference type="ARBA" id="ARBA00004429"/>
    </source>
</evidence>
<feature type="domain" description="TRAP C4-dicarboxylate transport system permease DctM subunit" evidence="8">
    <location>
        <begin position="22"/>
        <end position="249"/>
    </location>
</feature>
<organism evidence="9">
    <name type="scientific">marine sediment metagenome</name>
    <dbReference type="NCBI Taxonomy" id="412755"/>
    <lineage>
        <taxon>unclassified sequences</taxon>
        <taxon>metagenomes</taxon>
        <taxon>ecological metagenomes</taxon>
    </lineage>
</organism>
<feature type="transmembrane region" description="Helical" evidence="7">
    <location>
        <begin position="36"/>
        <end position="59"/>
    </location>
</feature>
<comment type="caution">
    <text evidence="9">The sequence shown here is derived from an EMBL/GenBank/DDBJ whole genome shotgun (WGS) entry which is preliminary data.</text>
</comment>
<proteinExistence type="predicted"/>
<feature type="transmembrane region" description="Helical" evidence="7">
    <location>
        <begin position="180"/>
        <end position="204"/>
    </location>
</feature>
<evidence type="ECO:0000313" key="9">
    <source>
        <dbReference type="EMBL" id="GAI08519.1"/>
    </source>
</evidence>
<feature type="transmembrane region" description="Helical" evidence="7">
    <location>
        <begin position="95"/>
        <end position="116"/>
    </location>
</feature>
<accession>X1MQ88</accession>
<dbReference type="Pfam" id="PF06808">
    <property type="entry name" value="DctM"/>
    <property type="match status" value="1"/>
</dbReference>
<feature type="transmembrane region" description="Helical" evidence="7">
    <location>
        <begin position="157"/>
        <end position="174"/>
    </location>
</feature>
<evidence type="ECO:0000256" key="4">
    <source>
        <dbReference type="ARBA" id="ARBA00022692"/>
    </source>
</evidence>
<feature type="transmembrane region" description="Helical" evidence="7">
    <location>
        <begin position="225"/>
        <end position="250"/>
    </location>
</feature>
<name>X1MQ88_9ZZZZ</name>
<evidence type="ECO:0000256" key="7">
    <source>
        <dbReference type="SAM" id="Phobius"/>
    </source>
</evidence>
<dbReference type="GO" id="GO:0022857">
    <property type="term" value="F:transmembrane transporter activity"/>
    <property type="evidence" value="ECO:0007669"/>
    <property type="project" value="TreeGrafter"/>
</dbReference>
<keyword evidence="4 7" id="KW-0812">Transmembrane</keyword>
<gene>
    <name evidence="9" type="ORF">S06H3_17595</name>
</gene>
<sequence length="259" mass="29221">LTIFYIILIAIRCWRNPELGPPLPPERRANWGEKLISLRALVFPIILISLVLGSIYMGLATPVEASAVGAFGALLCAIVHRKFSWKLFKNAALLNLRLTAMIFWIYVAAICFSNLYTVMGARNFIEEMVTGLNVAPLLIVGFMQLSIIIMGMLMDDYAIILITCPIYVPIVRALGLDTLWFGILFVVNMQIAYITPPYGFNLFYMRGVTVQIKDQIHQDITMTDIWWAAAPYIPFQLVVLALVMVFPQLATWLPSTMKK</sequence>
<evidence type="ECO:0000256" key="3">
    <source>
        <dbReference type="ARBA" id="ARBA00022519"/>
    </source>
</evidence>
<evidence type="ECO:0000256" key="2">
    <source>
        <dbReference type="ARBA" id="ARBA00022475"/>
    </source>
</evidence>
<dbReference type="InterPro" id="IPR004681">
    <property type="entry name" value="TRAP_DctM"/>
</dbReference>
<keyword evidence="6 7" id="KW-0472">Membrane</keyword>
<feature type="transmembrane region" description="Helical" evidence="7">
    <location>
        <begin position="128"/>
        <end position="150"/>
    </location>
</feature>
<dbReference type="EMBL" id="BARV01008810">
    <property type="protein sequence ID" value="GAI08519.1"/>
    <property type="molecule type" value="Genomic_DNA"/>
</dbReference>
<keyword evidence="3" id="KW-0997">Cell inner membrane</keyword>
<evidence type="ECO:0000256" key="5">
    <source>
        <dbReference type="ARBA" id="ARBA00022989"/>
    </source>
</evidence>
<evidence type="ECO:0000259" key="8">
    <source>
        <dbReference type="Pfam" id="PF06808"/>
    </source>
</evidence>
<keyword evidence="2" id="KW-1003">Cell membrane</keyword>
<keyword evidence="5 7" id="KW-1133">Transmembrane helix</keyword>
<dbReference type="GO" id="GO:0005886">
    <property type="term" value="C:plasma membrane"/>
    <property type="evidence" value="ECO:0007669"/>
    <property type="project" value="UniProtKB-SubCell"/>
</dbReference>
<dbReference type="PANTHER" id="PTHR33362">
    <property type="entry name" value="SIALIC ACID TRAP TRANSPORTER PERMEASE PROTEIN SIAT-RELATED"/>
    <property type="match status" value="1"/>
</dbReference>
<evidence type="ECO:0000256" key="6">
    <source>
        <dbReference type="ARBA" id="ARBA00023136"/>
    </source>
</evidence>
<protein>
    <recommendedName>
        <fullName evidence="8">TRAP C4-dicarboxylate transport system permease DctM subunit domain-containing protein</fullName>
    </recommendedName>
</protein>
<dbReference type="AlphaFoldDB" id="X1MQ88"/>
<comment type="subcellular location">
    <subcellularLocation>
        <location evidence="1">Cell inner membrane</location>
        <topology evidence="1">Multi-pass membrane protein</topology>
    </subcellularLocation>
</comment>
<dbReference type="PANTHER" id="PTHR33362:SF7">
    <property type="entry name" value="SLL1103 PROTEIN"/>
    <property type="match status" value="1"/>
</dbReference>